<evidence type="ECO:0000313" key="4">
    <source>
        <dbReference type="Proteomes" id="UP000095384"/>
    </source>
</evidence>
<dbReference type="EMBL" id="WKQP01000036">
    <property type="protein sequence ID" value="MSC61453.1"/>
    <property type="molecule type" value="Genomic_DNA"/>
</dbReference>
<dbReference type="PROSITE" id="PS51257">
    <property type="entry name" value="PROKAR_LIPOPROTEIN"/>
    <property type="match status" value="1"/>
</dbReference>
<accession>A0A174NH45</accession>
<dbReference type="EMBL" id="CZAJ01000065">
    <property type="protein sequence ID" value="CUP48022.1"/>
    <property type="molecule type" value="Genomic_DNA"/>
</dbReference>
<evidence type="ECO:0000313" key="3">
    <source>
        <dbReference type="EMBL" id="MSC61453.1"/>
    </source>
</evidence>
<sequence length="126" mass="14671">MSICIKDQIQNMNIVIGCTVGCAYCYARNNVKRWHMIDDFAAPEFFPGKLKMMEKKRPQNFLLTGMSDLSGWKPEWAWSLTDQAHKLGIPVFMKEDLVPIIGDENMIQEMPEEFNKVLEVQKSWKK</sequence>
<evidence type="ECO:0000313" key="1">
    <source>
        <dbReference type="EMBL" id="CUO77025.1"/>
    </source>
</evidence>
<protein>
    <submittedName>
        <fullName evidence="2">Bacteriophage protein gp37</fullName>
    </submittedName>
</protein>
<dbReference type="RefSeq" id="WP_015567823.1">
    <property type="nucleotide sequence ID" value="NZ_CYYW01000048.1"/>
</dbReference>
<dbReference type="Proteomes" id="UP000095602">
    <property type="component" value="Unassembled WGS sequence"/>
</dbReference>
<name>A0A174NH45_9FIRM</name>
<gene>
    <name evidence="1" type="ORF">ERS852417_03060</name>
    <name evidence="2" type="ORF">ERS852497_02963</name>
    <name evidence="3" type="ORF">GKE07_14905</name>
</gene>
<evidence type="ECO:0000313" key="2">
    <source>
        <dbReference type="EMBL" id="CUP48022.1"/>
    </source>
</evidence>
<dbReference type="EMBL" id="CYYW01000048">
    <property type="protein sequence ID" value="CUO77025.1"/>
    <property type="molecule type" value="Genomic_DNA"/>
</dbReference>
<proteinExistence type="predicted"/>
<organism evidence="2 5">
    <name type="scientific">Agathobacter rectalis</name>
    <dbReference type="NCBI Taxonomy" id="39491"/>
    <lineage>
        <taxon>Bacteria</taxon>
        <taxon>Bacillati</taxon>
        <taxon>Bacillota</taxon>
        <taxon>Clostridia</taxon>
        <taxon>Lachnospirales</taxon>
        <taxon>Lachnospiraceae</taxon>
        <taxon>Agathobacter</taxon>
    </lineage>
</organism>
<dbReference type="AlphaFoldDB" id="A0A174NH45"/>
<evidence type="ECO:0000313" key="6">
    <source>
        <dbReference type="Proteomes" id="UP000479563"/>
    </source>
</evidence>
<reference evidence="4 5" key="1">
    <citation type="submission" date="2015-09" db="EMBL/GenBank/DDBJ databases">
        <authorList>
            <consortium name="Pathogen Informatics"/>
        </authorList>
    </citation>
    <scope>NUCLEOTIDE SEQUENCE [LARGE SCALE GENOMIC DNA]</scope>
    <source>
        <strain evidence="1 4">2789STDY5608860</strain>
        <strain evidence="2 5">2789STDY5834884</strain>
    </source>
</reference>
<reference evidence="3 6" key="2">
    <citation type="journal article" date="2019" name="Nat. Med.">
        <title>A library of human gut bacterial isolates paired with longitudinal multiomics data enables mechanistic microbiome research.</title>
        <authorList>
            <person name="Poyet M."/>
            <person name="Groussin M."/>
            <person name="Gibbons S.M."/>
            <person name="Avila-Pacheco J."/>
            <person name="Jiang X."/>
            <person name="Kearney S.M."/>
            <person name="Perrotta A.R."/>
            <person name="Berdy B."/>
            <person name="Zhao S."/>
            <person name="Lieberman T.D."/>
            <person name="Swanson P.K."/>
            <person name="Smith M."/>
            <person name="Roesemann S."/>
            <person name="Alexander J.E."/>
            <person name="Rich S.A."/>
            <person name="Livny J."/>
            <person name="Vlamakis H."/>
            <person name="Clish C."/>
            <person name="Bullock K."/>
            <person name="Deik A."/>
            <person name="Scott J."/>
            <person name="Pierce K.A."/>
            <person name="Xavier R.J."/>
            <person name="Alm E.J."/>
        </authorList>
    </citation>
    <scope>NUCLEOTIDE SEQUENCE [LARGE SCALE GENOMIC DNA]</scope>
    <source>
        <strain evidence="3 6">BIOML-A11</strain>
    </source>
</reference>
<evidence type="ECO:0000313" key="5">
    <source>
        <dbReference type="Proteomes" id="UP000095602"/>
    </source>
</evidence>
<dbReference type="Proteomes" id="UP000095384">
    <property type="component" value="Unassembled WGS sequence"/>
</dbReference>
<dbReference type="Proteomes" id="UP000479563">
    <property type="component" value="Unassembled WGS sequence"/>
</dbReference>